<reference evidence="1" key="2">
    <citation type="journal article" date="2015" name="Fish Shellfish Immunol.">
        <title>Early steps in the European eel (Anguilla anguilla)-Vibrio vulnificus interaction in the gills: Role of the RtxA13 toxin.</title>
        <authorList>
            <person name="Callol A."/>
            <person name="Pajuelo D."/>
            <person name="Ebbesson L."/>
            <person name="Teles M."/>
            <person name="MacKenzie S."/>
            <person name="Amaro C."/>
        </authorList>
    </citation>
    <scope>NUCLEOTIDE SEQUENCE</scope>
</reference>
<dbReference type="AlphaFoldDB" id="A0A0E9SFY1"/>
<dbReference type="EMBL" id="GBXM01068318">
    <property type="protein sequence ID" value="JAH40259.1"/>
    <property type="molecule type" value="Transcribed_RNA"/>
</dbReference>
<name>A0A0E9SFY1_ANGAN</name>
<proteinExistence type="predicted"/>
<organism evidence="1">
    <name type="scientific">Anguilla anguilla</name>
    <name type="common">European freshwater eel</name>
    <name type="synonym">Muraena anguilla</name>
    <dbReference type="NCBI Taxonomy" id="7936"/>
    <lineage>
        <taxon>Eukaryota</taxon>
        <taxon>Metazoa</taxon>
        <taxon>Chordata</taxon>
        <taxon>Craniata</taxon>
        <taxon>Vertebrata</taxon>
        <taxon>Euteleostomi</taxon>
        <taxon>Actinopterygii</taxon>
        <taxon>Neopterygii</taxon>
        <taxon>Teleostei</taxon>
        <taxon>Anguilliformes</taxon>
        <taxon>Anguillidae</taxon>
        <taxon>Anguilla</taxon>
    </lineage>
</organism>
<sequence>MLRIQREHRLQRMPWCSHKQRQLVKSNVSIV</sequence>
<reference evidence="1" key="1">
    <citation type="submission" date="2014-11" db="EMBL/GenBank/DDBJ databases">
        <authorList>
            <person name="Amaro Gonzalez C."/>
        </authorList>
    </citation>
    <scope>NUCLEOTIDE SEQUENCE</scope>
</reference>
<protein>
    <submittedName>
        <fullName evidence="1">Uncharacterized protein</fullName>
    </submittedName>
</protein>
<accession>A0A0E9SFY1</accession>
<evidence type="ECO:0000313" key="1">
    <source>
        <dbReference type="EMBL" id="JAH40259.1"/>
    </source>
</evidence>